<keyword evidence="8 9" id="KW-0472">Membrane</keyword>
<feature type="transmembrane region" description="Helical" evidence="9">
    <location>
        <begin position="91"/>
        <end position="114"/>
    </location>
</feature>
<organism evidence="10 11">
    <name type="scientific">Rhipicephalus sanguineus</name>
    <name type="common">Brown dog tick</name>
    <name type="synonym">Ixodes sanguineus</name>
    <dbReference type="NCBI Taxonomy" id="34632"/>
    <lineage>
        <taxon>Eukaryota</taxon>
        <taxon>Metazoa</taxon>
        <taxon>Ecdysozoa</taxon>
        <taxon>Arthropoda</taxon>
        <taxon>Chelicerata</taxon>
        <taxon>Arachnida</taxon>
        <taxon>Acari</taxon>
        <taxon>Parasitiformes</taxon>
        <taxon>Ixodida</taxon>
        <taxon>Ixodoidea</taxon>
        <taxon>Ixodidae</taxon>
        <taxon>Rhipicephalinae</taxon>
        <taxon>Rhipicephalus</taxon>
        <taxon>Rhipicephalus</taxon>
    </lineage>
</organism>
<keyword evidence="5 9" id="KW-1003">Cell membrane</keyword>
<sequence length="477" mass="52622">MAGWWFFTSERRPLVDLLCMLYGLSSWLAITGLWMELPLLVHALPEGWALSASLSLAIQLGNVGPLLYGLGRYFWTRVCTGPRALSVANHVQLCIGLAACVVLVCGWKVTAFVLGRETSLVLLIAAFALSIVDCTSSVVYLPFVGRFREVYMTSYLVGEGLGGVVPSLAALAQGLDEPECVNETATYRNEGVNDSADSQERVVTVLRVGATNFEPEVFFDVLLLLVVLSYVAFVLLDNFKSFETEWQEEFRQQVTRHRHVISATREAVHLNALPVGKENEWETWRQYPEAPLTQNDAKVFFKHSSSTQRYYIVLLAIQTWASLLTFGFLPAIQSYSCLPYGPRALHLSVTLCGVAYPVACALAMFVALRRLRHIWAQTLLGTLGASYITLTAATSPNSPFVDTDAGAFLVVFCWVCTFLLLSYAKTMVTLILTGHGENALFWVGACTQLGALVGSLVPYVLVNLGVFVERDHCALYN</sequence>
<dbReference type="GO" id="GO:0005886">
    <property type="term" value="C:plasma membrane"/>
    <property type="evidence" value="ECO:0007669"/>
    <property type="project" value="UniProtKB-SubCell"/>
</dbReference>
<evidence type="ECO:0000256" key="7">
    <source>
        <dbReference type="ARBA" id="ARBA00022989"/>
    </source>
</evidence>
<feature type="transmembrane region" description="Helical" evidence="9">
    <location>
        <begin position="14"/>
        <end position="35"/>
    </location>
</feature>
<keyword evidence="4 9" id="KW-0813">Transport</keyword>
<protein>
    <recommendedName>
        <fullName evidence="9">Riboflavin transporter</fullName>
    </recommendedName>
</protein>
<feature type="transmembrane region" description="Helical" evidence="9">
    <location>
        <begin position="344"/>
        <end position="367"/>
    </location>
</feature>
<evidence type="ECO:0000256" key="6">
    <source>
        <dbReference type="ARBA" id="ARBA00022692"/>
    </source>
</evidence>
<dbReference type="OrthoDB" id="9995836at2759"/>
<gene>
    <name evidence="10" type="ORF">HPB52_024133</name>
</gene>
<comment type="subcellular location">
    <subcellularLocation>
        <location evidence="2 9">Cell membrane</location>
        <topology evidence="2 9">Multi-pass membrane protein</topology>
    </subcellularLocation>
</comment>
<reference evidence="10" key="2">
    <citation type="submission" date="2021-09" db="EMBL/GenBank/DDBJ databases">
        <authorList>
            <person name="Jia N."/>
            <person name="Wang J."/>
            <person name="Shi W."/>
            <person name="Du L."/>
            <person name="Sun Y."/>
            <person name="Zhan W."/>
            <person name="Jiang J."/>
            <person name="Wang Q."/>
            <person name="Zhang B."/>
            <person name="Ji P."/>
            <person name="Sakyi L.B."/>
            <person name="Cui X."/>
            <person name="Yuan T."/>
            <person name="Jiang B."/>
            <person name="Yang W."/>
            <person name="Lam T.T.-Y."/>
            <person name="Chang Q."/>
            <person name="Ding S."/>
            <person name="Wang X."/>
            <person name="Zhu J."/>
            <person name="Ruan X."/>
            <person name="Zhao L."/>
            <person name="Wei J."/>
            <person name="Que T."/>
            <person name="Du C."/>
            <person name="Cheng J."/>
            <person name="Dai P."/>
            <person name="Han X."/>
            <person name="Huang E."/>
            <person name="Gao Y."/>
            <person name="Liu J."/>
            <person name="Shao H."/>
            <person name="Ye R."/>
            <person name="Li L."/>
            <person name="Wei W."/>
            <person name="Wang X."/>
            <person name="Wang C."/>
            <person name="Huo Q."/>
            <person name="Li W."/>
            <person name="Guo W."/>
            <person name="Chen H."/>
            <person name="Chen S."/>
            <person name="Zhou L."/>
            <person name="Zhou L."/>
            <person name="Ni X."/>
            <person name="Tian J."/>
            <person name="Zhou Y."/>
            <person name="Sheng Y."/>
            <person name="Liu T."/>
            <person name="Pan Y."/>
            <person name="Xia L."/>
            <person name="Li J."/>
            <person name="Zhao F."/>
            <person name="Cao W."/>
        </authorList>
    </citation>
    <scope>NUCLEOTIDE SEQUENCE</scope>
    <source>
        <strain evidence="10">Rsan-2018</strain>
        <tissue evidence="10">Larvae</tissue>
    </source>
</reference>
<comment type="catalytic activity">
    <reaction evidence="1 9">
        <text>riboflavin(in) = riboflavin(out)</text>
        <dbReference type="Rhea" id="RHEA:35015"/>
        <dbReference type="ChEBI" id="CHEBI:57986"/>
    </reaction>
</comment>
<feature type="transmembrane region" description="Helical" evidence="9">
    <location>
        <begin position="120"/>
        <end position="143"/>
    </location>
</feature>
<dbReference type="Proteomes" id="UP000821837">
    <property type="component" value="Chromosome 11"/>
</dbReference>
<comment type="similarity">
    <text evidence="3 9">Belongs to the riboflavin transporter family.</text>
</comment>
<feature type="transmembrane region" description="Helical" evidence="9">
    <location>
        <begin position="155"/>
        <end position="175"/>
    </location>
</feature>
<accession>A0A9D4QCF3</accession>
<evidence type="ECO:0000256" key="1">
    <source>
        <dbReference type="ARBA" id="ARBA00000215"/>
    </source>
</evidence>
<evidence type="ECO:0000256" key="9">
    <source>
        <dbReference type="RuleBase" id="RU368035"/>
    </source>
</evidence>
<reference evidence="10" key="1">
    <citation type="journal article" date="2020" name="Cell">
        <title>Large-Scale Comparative Analyses of Tick Genomes Elucidate Their Genetic Diversity and Vector Capacities.</title>
        <authorList>
            <consortium name="Tick Genome and Microbiome Consortium (TIGMIC)"/>
            <person name="Jia N."/>
            <person name="Wang J."/>
            <person name="Shi W."/>
            <person name="Du L."/>
            <person name="Sun Y."/>
            <person name="Zhan W."/>
            <person name="Jiang J.F."/>
            <person name="Wang Q."/>
            <person name="Zhang B."/>
            <person name="Ji P."/>
            <person name="Bell-Sakyi L."/>
            <person name="Cui X.M."/>
            <person name="Yuan T.T."/>
            <person name="Jiang B.G."/>
            <person name="Yang W.F."/>
            <person name="Lam T.T."/>
            <person name="Chang Q.C."/>
            <person name="Ding S.J."/>
            <person name="Wang X.J."/>
            <person name="Zhu J.G."/>
            <person name="Ruan X.D."/>
            <person name="Zhao L."/>
            <person name="Wei J.T."/>
            <person name="Ye R.Z."/>
            <person name="Que T.C."/>
            <person name="Du C.H."/>
            <person name="Zhou Y.H."/>
            <person name="Cheng J.X."/>
            <person name="Dai P.F."/>
            <person name="Guo W.B."/>
            <person name="Han X.H."/>
            <person name="Huang E.J."/>
            <person name="Li L.F."/>
            <person name="Wei W."/>
            <person name="Gao Y.C."/>
            <person name="Liu J.Z."/>
            <person name="Shao H.Z."/>
            <person name="Wang X."/>
            <person name="Wang C.C."/>
            <person name="Yang T.C."/>
            <person name="Huo Q.B."/>
            <person name="Li W."/>
            <person name="Chen H.Y."/>
            <person name="Chen S.E."/>
            <person name="Zhou L.G."/>
            <person name="Ni X.B."/>
            <person name="Tian J.H."/>
            <person name="Sheng Y."/>
            <person name="Liu T."/>
            <person name="Pan Y.S."/>
            <person name="Xia L.Y."/>
            <person name="Li J."/>
            <person name="Zhao F."/>
            <person name="Cao W.C."/>
        </authorList>
    </citation>
    <scope>NUCLEOTIDE SEQUENCE</scope>
    <source>
        <strain evidence="10">Rsan-2018</strain>
    </source>
</reference>
<feature type="transmembrane region" description="Helical" evidence="9">
    <location>
        <begin position="217"/>
        <end position="236"/>
    </location>
</feature>
<proteinExistence type="inferred from homology"/>
<feature type="transmembrane region" description="Helical" evidence="9">
    <location>
        <begin position="439"/>
        <end position="461"/>
    </location>
</feature>
<evidence type="ECO:0000256" key="2">
    <source>
        <dbReference type="ARBA" id="ARBA00004651"/>
    </source>
</evidence>
<dbReference type="InterPro" id="IPR009357">
    <property type="entry name" value="Riboflavin_transptr"/>
</dbReference>
<keyword evidence="11" id="KW-1185">Reference proteome</keyword>
<dbReference type="PANTHER" id="PTHR12929">
    <property type="entry name" value="SOLUTE CARRIER FAMILY 52"/>
    <property type="match status" value="1"/>
</dbReference>
<feature type="transmembrane region" description="Helical" evidence="9">
    <location>
        <begin position="310"/>
        <end position="332"/>
    </location>
</feature>
<dbReference type="PANTHER" id="PTHR12929:SF10">
    <property type="entry name" value="RIBOFLAVIN TRANSPORTER"/>
    <property type="match status" value="1"/>
</dbReference>
<evidence type="ECO:0000256" key="8">
    <source>
        <dbReference type="ARBA" id="ARBA00023136"/>
    </source>
</evidence>
<evidence type="ECO:0000313" key="10">
    <source>
        <dbReference type="EMBL" id="KAH7973325.1"/>
    </source>
</evidence>
<comment type="function">
    <text evidence="9">Plasma membrane transporter mediating the uptake by cells of the water soluble vitamin B2/riboflavin that plays a key role in biochemical oxidation-reduction reactions of the carbohydrate, lipid, and amino acid metabolism.</text>
</comment>
<feature type="transmembrane region" description="Helical" evidence="9">
    <location>
        <begin position="405"/>
        <end position="432"/>
    </location>
</feature>
<keyword evidence="6 9" id="KW-0812">Transmembrane</keyword>
<evidence type="ECO:0000256" key="3">
    <source>
        <dbReference type="ARBA" id="ARBA00006366"/>
    </source>
</evidence>
<evidence type="ECO:0000256" key="4">
    <source>
        <dbReference type="ARBA" id="ARBA00022448"/>
    </source>
</evidence>
<dbReference type="EMBL" id="JABSTV010001247">
    <property type="protein sequence ID" value="KAH7973325.1"/>
    <property type="molecule type" value="Genomic_DNA"/>
</dbReference>
<comment type="caution">
    <text evidence="10">The sequence shown here is derived from an EMBL/GenBank/DDBJ whole genome shotgun (WGS) entry which is preliminary data.</text>
</comment>
<feature type="transmembrane region" description="Helical" evidence="9">
    <location>
        <begin position="47"/>
        <end position="70"/>
    </location>
</feature>
<dbReference type="GO" id="GO:0032217">
    <property type="term" value="F:riboflavin transmembrane transporter activity"/>
    <property type="evidence" value="ECO:0007669"/>
    <property type="project" value="UniProtKB-UniRule"/>
</dbReference>
<name>A0A9D4QCF3_RHISA</name>
<evidence type="ECO:0000256" key="5">
    <source>
        <dbReference type="ARBA" id="ARBA00022475"/>
    </source>
</evidence>
<dbReference type="OMA" id="GPLIYWY"/>
<dbReference type="Pfam" id="PF06237">
    <property type="entry name" value="SLC52_ribofla_tr"/>
    <property type="match status" value="1"/>
</dbReference>
<evidence type="ECO:0000313" key="11">
    <source>
        <dbReference type="Proteomes" id="UP000821837"/>
    </source>
</evidence>
<dbReference type="AlphaFoldDB" id="A0A9D4QCF3"/>
<dbReference type="VEuPathDB" id="VectorBase:RSAN_030553"/>
<keyword evidence="7 9" id="KW-1133">Transmembrane helix</keyword>
<feature type="transmembrane region" description="Helical" evidence="9">
    <location>
        <begin position="374"/>
        <end position="393"/>
    </location>
</feature>